<accession>A0AAN7FX39</accession>
<evidence type="ECO:0000259" key="10">
    <source>
        <dbReference type="Pfam" id="PF03639"/>
    </source>
</evidence>
<dbReference type="PANTHER" id="PTHR31983">
    <property type="entry name" value="ENDO-1,3(4)-BETA-GLUCANASE 1"/>
    <property type="match status" value="1"/>
</dbReference>
<organism evidence="12 13">
    <name type="scientific">Quercus rubra</name>
    <name type="common">Northern red oak</name>
    <name type="synonym">Quercus borealis</name>
    <dbReference type="NCBI Taxonomy" id="3512"/>
    <lineage>
        <taxon>Eukaryota</taxon>
        <taxon>Viridiplantae</taxon>
        <taxon>Streptophyta</taxon>
        <taxon>Embryophyta</taxon>
        <taxon>Tracheophyta</taxon>
        <taxon>Spermatophyta</taxon>
        <taxon>Magnoliopsida</taxon>
        <taxon>eudicotyledons</taxon>
        <taxon>Gunneridae</taxon>
        <taxon>Pentapetalae</taxon>
        <taxon>rosids</taxon>
        <taxon>fabids</taxon>
        <taxon>Fagales</taxon>
        <taxon>Fagaceae</taxon>
        <taxon>Quercus</taxon>
    </lineage>
</organism>
<comment type="caution">
    <text evidence="12">The sequence shown here is derived from an EMBL/GenBank/DDBJ whole genome shotgun (WGS) entry which is preliminary data.</text>
</comment>
<dbReference type="GO" id="GO:0052861">
    <property type="term" value="F:endo-1,3(4)-beta-glucanase activity"/>
    <property type="evidence" value="ECO:0007669"/>
    <property type="project" value="InterPro"/>
</dbReference>
<evidence type="ECO:0000313" key="12">
    <source>
        <dbReference type="EMBL" id="KAK4602362.1"/>
    </source>
</evidence>
<dbReference type="EC" id="3.2.1.39" evidence="3"/>
<dbReference type="GO" id="GO:0042973">
    <property type="term" value="F:glucan endo-1,3-beta-D-glucosidase activity"/>
    <property type="evidence" value="ECO:0007669"/>
    <property type="project" value="UniProtKB-EC"/>
</dbReference>
<evidence type="ECO:0000256" key="5">
    <source>
        <dbReference type="ARBA" id="ARBA00023277"/>
    </source>
</evidence>
<reference evidence="12 13" key="1">
    <citation type="journal article" date="2023" name="G3 (Bethesda)">
        <title>A haplotype-resolved chromosome-scale genome for Quercus rubra L. provides insights into the genetics of adaptive traits for red oak species.</title>
        <authorList>
            <person name="Kapoor B."/>
            <person name="Jenkins J."/>
            <person name="Schmutz J."/>
            <person name="Zhebentyayeva T."/>
            <person name="Kuelheim C."/>
            <person name="Coggeshall M."/>
            <person name="Heim C."/>
            <person name="Lasky J.R."/>
            <person name="Leites L."/>
            <person name="Islam-Faridi N."/>
            <person name="Romero-Severson J."/>
            <person name="DeLeo V.L."/>
            <person name="Lucas S.M."/>
            <person name="Lazic D."/>
            <person name="Gailing O."/>
            <person name="Carlson J."/>
            <person name="Staton M."/>
        </authorList>
    </citation>
    <scope>NUCLEOTIDE SEQUENCE [LARGE SCALE GENOMIC DNA]</scope>
    <source>
        <strain evidence="12">Pseudo-F2</strain>
    </source>
</reference>
<evidence type="ECO:0000256" key="3">
    <source>
        <dbReference type="ARBA" id="ARBA00012780"/>
    </source>
</evidence>
<keyword evidence="6" id="KW-0326">Glycosidase</keyword>
<keyword evidence="8" id="KW-0624">Polysaccharide degradation</keyword>
<dbReference type="AlphaFoldDB" id="A0AAN7FX39"/>
<gene>
    <name evidence="12" type="ORF">RGQ29_011417</name>
</gene>
<evidence type="ECO:0000256" key="9">
    <source>
        <dbReference type="SAM" id="SignalP"/>
    </source>
</evidence>
<comment type="similarity">
    <text evidence="2">Belongs to the glycosyl hydrolase 81 family.</text>
</comment>
<name>A0AAN7FX39_QUERU</name>
<dbReference type="PROSITE" id="PS52008">
    <property type="entry name" value="GH81"/>
    <property type="match status" value="1"/>
</dbReference>
<proteinExistence type="inferred from homology"/>
<dbReference type="InterPro" id="IPR040451">
    <property type="entry name" value="GH81_N"/>
</dbReference>
<evidence type="ECO:0000313" key="13">
    <source>
        <dbReference type="Proteomes" id="UP001324115"/>
    </source>
</evidence>
<evidence type="ECO:0000256" key="4">
    <source>
        <dbReference type="ARBA" id="ARBA00022801"/>
    </source>
</evidence>
<evidence type="ECO:0000256" key="2">
    <source>
        <dbReference type="ARBA" id="ARBA00010730"/>
    </source>
</evidence>
<feature type="signal peptide" evidence="9">
    <location>
        <begin position="1"/>
        <end position="20"/>
    </location>
</feature>
<keyword evidence="13" id="KW-1185">Reference proteome</keyword>
<protein>
    <recommendedName>
        <fullName evidence="3">glucan endo-1,3-beta-D-glucosidase</fullName>
        <ecNumber evidence="3">3.2.1.39</ecNumber>
    </recommendedName>
</protein>
<evidence type="ECO:0000256" key="8">
    <source>
        <dbReference type="ARBA" id="ARBA00023326"/>
    </source>
</evidence>
<keyword evidence="7" id="KW-0961">Cell wall biogenesis/degradation</keyword>
<dbReference type="Pfam" id="PF17652">
    <property type="entry name" value="Glyco_hydro81C"/>
    <property type="match status" value="1"/>
</dbReference>
<dbReference type="GO" id="GO:0071555">
    <property type="term" value="P:cell wall organization"/>
    <property type="evidence" value="ECO:0007669"/>
    <property type="project" value="UniProtKB-KW"/>
</dbReference>
<dbReference type="InterPro" id="IPR040720">
    <property type="entry name" value="GH81_C"/>
</dbReference>
<keyword evidence="9" id="KW-0732">Signal</keyword>
<keyword evidence="5" id="KW-0119">Carbohydrate metabolism</keyword>
<evidence type="ECO:0000256" key="1">
    <source>
        <dbReference type="ARBA" id="ARBA00000382"/>
    </source>
</evidence>
<dbReference type="Gene3D" id="2.70.98.30">
    <property type="entry name" value="Golgi alpha-mannosidase II, domain 4"/>
    <property type="match status" value="1"/>
</dbReference>
<evidence type="ECO:0000259" key="11">
    <source>
        <dbReference type="Pfam" id="PF17652"/>
    </source>
</evidence>
<feature type="domain" description="Glycosyl hydrolase family 81 N-terminal" evidence="10">
    <location>
        <begin position="57"/>
        <end position="327"/>
    </location>
</feature>
<feature type="domain" description="Glycosyl hydrolase family 81 C-terminal" evidence="11">
    <location>
        <begin position="335"/>
        <end position="684"/>
    </location>
</feature>
<dbReference type="PANTHER" id="PTHR31983:SF0">
    <property type="entry name" value="GLUCAN ENDO-1,3-BETA-D-GLUCOSIDASE 2"/>
    <property type="match status" value="1"/>
</dbReference>
<keyword evidence="4" id="KW-0378">Hydrolase</keyword>
<feature type="chain" id="PRO_5042938616" description="glucan endo-1,3-beta-D-glucosidase" evidence="9">
    <location>
        <begin position="21"/>
        <end position="721"/>
    </location>
</feature>
<evidence type="ECO:0000256" key="6">
    <source>
        <dbReference type="ARBA" id="ARBA00023295"/>
    </source>
</evidence>
<dbReference type="EMBL" id="JAXUIC010000002">
    <property type="protein sequence ID" value="KAK4602362.1"/>
    <property type="molecule type" value="Genomic_DNA"/>
</dbReference>
<dbReference type="InterPro" id="IPR005200">
    <property type="entry name" value="Endo-beta-glucanase"/>
</dbReference>
<dbReference type="Pfam" id="PF03639">
    <property type="entry name" value="Glyco_hydro_81"/>
    <property type="match status" value="1"/>
</dbReference>
<evidence type="ECO:0000256" key="7">
    <source>
        <dbReference type="ARBA" id="ARBA00023316"/>
    </source>
</evidence>
<comment type="catalytic activity">
    <reaction evidence="1">
        <text>Hydrolysis of (1-&gt;3)-beta-D-glucosidic linkages in (1-&gt;3)-beta-D-glucans.</text>
        <dbReference type="EC" id="3.2.1.39"/>
    </reaction>
</comment>
<dbReference type="GO" id="GO:0000272">
    <property type="term" value="P:polysaccharide catabolic process"/>
    <property type="evidence" value="ECO:0007669"/>
    <property type="project" value="UniProtKB-KW"/>
</dbReference>
<sequence>MALPTSFWLFLSFSLWYCNALALATTTHGPPTTPFLFPETKSTVVPNPARFFSSHLLSSPLPTNSFFQNFVVSNGGDHEYIHPYLVKSNSSSLSFSHPFLLSNSSIVQQIFVPDLTITSLNKTTPSAILNKRHRISSFSDLSVTLDLPSNNLRFYLVRGSPFLTCKAITRSTYLFISTVHDILSFSSDASLTKHIIKLNNSQTWLLYTSAPIRFTHSISQITSREFSGVIRIAILPNSERKYEAVLDKYSSCYPISGHANLSKPFRLEYKWEKKGRGKLLLLAHPLHRQLLSGNIVLEGFKYKSIDGDLVGVIGDSWVLKLEPIPVTWHSITGIRKEHFPEIVSALRKDVDALTTISTPSSYFYGKEVARAARLALIAEEVDYPKAIPVVAKFLKNAVQPWLDGNYGRNGFLYERKWGGLVTKLGSTSSTEDFGFGIYHDHHFHLGYFVYAIAVLAKIDPAWGWQYKPQAYSLVADYMNVGLGSYSYSFYPQVRCFDPWKLHSWAAGLQNYTDGRNQESTSEAVNAYYSAALLGLAYKDNHLERIGSTLAALEILSAQTWWHVREGNNMYGKEFSRKNRLVGILWNNMRDTKLWFAPAEWTACRLGIQVLPITPITEILFSNAEFARDVVNWALPSLSLSGVSGRWKDFFYALEGTYDYTSAIAKTRKSTEHDDGNSLANLLWWIYSQDSRVLYKTTAVKNFATTTTTISDCYGEVSNVNW</sequence>
<dbReference type="Proteomes" id="UP001324115">
    <property type="component" value="Unassembled WGS sequence"/>
</dbReference>